<dbReference type="GO" id="GO:0016020">
    <property type="term" value="C:membrane"/>
    <property type="evidence" value="ECO:0007669"/>
    <property type="project" value="UniProtKB-SubCell"/>
</dbReference>
<feature type="domain" description="TLC" evidence="7">
    <location>
        <begin position="80"/>
        <end position="295"/>
    </location>
</feature>
<protein>
    <submittedName>
        <fullName evidence="9">ASC1-like protein 1 (Alternaria stem canker resistance-like protein 1)</fullName>
    </submittedName>
</protein>
<dbReference type="InterPro" id="IPR006634">
    <property type="entry name" value="TLC-dom"/>
</dbReference>
<accession>A0A9P1BHZ0</accession>
<feature type="transmembrane region" description="Helical" evidence="6">
    <location>
        <begin position="213"/>
        <end position="235"/>
    </location>
</feature>
<evidence type="ECO:0000313" key="8">
    <source>
        <dbReference type="EMBL" id="CAI3973741.1"/>
    </source>
</evidence>
<keyword evidence="4 5" id="KW-0472">Membrane</keyword>
<keyword evidence="2 5" id="KW-0812">Transmembrane</keyword>
<evidence type="ECO:0000313" key="9">
    <source>
        <dbReference type="EMBL" id="CAL4761053.1"/>
    </source>
</evidence>
<sequence length="356" mass="40420">PDLPKLDLGLTIACFALFFCDTALFVRNEGIHVAGELALYMAITAVAIAGCRVTAKQVGLRLGTKEALKAPRNLRKFGDQSWQLVVHLLMTAYEVLLLNRNGWLWWTDTRTLWTQPWQTSGECPADLRSLYIAQLAIWFVTAFSHKFVEAKHNDYFVMYGHHVATLGLVSLSYFNGWQPIGLSTLFVHDSSDIIVDTLKMVNYLGYDAKSGTFLAEIFFALNLVTWFLFRMYFFISKVIRSTIPKDFFFPGWGDYDLPAPLVSPQNACRVLLVVLSLMHLYWYGLFLRILVRLIRGTAGHEAGREYEGSSDSEPVLGLVREGTDLKPSTLVPFGRSRLDRVNDIHGRIMQKDAEYM</sequence>
<keyword evidence="3 6" id="KW-1133">Transmembrane helix</keyword>
<dbReference type="Proteomes" id="UP001152797">
    <property type="component" value="Unassembled WGS sequence"/>
</dbReference>
<feature type="transmembrane region" description="Helical" evidence="6">
    <location>
        <begin position="270"/>
        <end position="291"/>
    </location>
</feature>
<dbReference type="EMBL" id="CAMXCT010000094">
    <property type="protein sequence ID" value="CAI3973741.1"/>
    <property type="molecule type" value="Genomic_DNA"/>
</dbReference>
<dbReference type="PANTHER" id="PTHR12560:SF67">
    <property type="entry name" value="TLC DOMAIN-CONTAINING PROTEIN"/>
    <property type="match status" value="1"/>
</dbReference>
<proteinExistence type="predicted"/>
<evidence type="ECO:0000256" key="2">
    <source>
        <dbReference type="ARBA" id="ARBA00022692"/>
    </source>
</evidence>
<dbReference type="InterPro" id="IPR016439">
    <property type="entry name" value="Lag1/Lac1-like"/>
</dbReference>
<evidence type="ECO:0000256" key="4">
    <source>
        <dbReference type="ARBA" id="ARBA00023136"/>
    </source>
</evidence>
<dbReference type="PANTHER" id="PTHR12560">
    <property type="entry name" value="LONGEVITY ASSURANCE FACTOR 1 LAG1"/>
    <property type="match status" value="1"/>
</dbReference>
<dbReference type="AlphaFoldDB" id="A0A9P1BHZ0"/>
<evidence type="ECO:0000259" key="7">
    <source>
        <dbReference type="PROSITE" id="PS50922"/>
    </source>
</evidence>
<evidence type="ECO:0000256" key="3">
    <source>
        <dbReference type="ARBA" id="ARBA00022989"/>
    </source>
</evidence>
<feature type="transmembrane region" description="Helical" evidence="6">
    <location>
        <begin position="37"/>
        <end position="55"/>
    </location>
</feature>
<evidence type="ECO:0000313" key="10">
    <source>
        <dbReference type="Proteomes" id="UP001152797"/>
    </source>
</evidence>
<reference evidence="9 10" key="2">
    <citation type="submission" date="2024-05" db="EMBL/GenBank/DDBJ databases">
        <authorList>
            <person name="Chen Y."/>
            <person name="Shah S."/>
            <person name="Dougan E. K."/>
            <person name="Thang M."/>
            <person name="Chan C."/>
        </authorList>
    </citation>
    <scope>NUCLEOTIDE SEQUENCE [LARGE SCALE GENOMIC DNA]</scope>
</reference>
<organism evidence="8">
    <name type="scientific">Cladocopium goreaui</name>
    <dbReference type="NCBI Taxonomy" id="2562237"/>
    <lineage>
        <taxon>Eukaryota</taxon>
        <taxon>Sar</taxon>
        <taxon>Alveolata</taxon>
        <taxon>Dinophyceae</taxon>
        <taxon>Suessiales</taxon>
        <taxon>Symbiodiniaceae</taxon>
        <taxon>Cladocopium</taxon>
    </lineage>
</organism>
<feature type="non-terminal residue" evidence="8">
    <location>
        <position position="1"/>
    </location>
</feature>
<gene>
    <name evidence="8" type="ORF">C1SCF055_LOCUS2205</name>
</gene>
<dbReference type="SMART" id="SM00724">
    <property type="entry name" value="TLC"/>
    <property type="match status" value="1"/>
</dbReference>
<comment type="caution">
    <text evidence="8">The sequence shown here is derived from an EMBL/GenBank/DDBJ whole genome shotgun (WGS) entry which is preliminary data.</text>
</comment>
<dbReference type="OrthoDB" id="10060499at2759"/>
<evidence type="ECO:0000256" key="5">
    <source>
        <dbReference type="PROSITE-ProRule" id="PRU00205"/>
    </source>
</evidence>
<name>A0A9P1BHZ0_9DINO</name>
<dbReference type="PROSITE" id="PS50922">
    <property type="entry name" value="TLC"/>
    <property type="match status" value="1"/>
</dbReference>
<dbReference type="Pfam" id="PF03798">
    <property type="entry name" value="TRAM_LAG1_CLN8"/>
    <property type="match status" value="1"/>
</dbReference>
<dbReference type="GO" id="GO:0050291">
    <property type="term" value="F:sphingosine N-acyltransferase activity"/>
    <property type="evidence" value="ECO:0007669"/>
    <property type="project" value="InterPro"/>
</dbReference>
<dbReference type="EMBL" id="CAMXCT020000094">
    <property type="protein sequence ID" value="CAL1127116.1"/>
    <property type="molecule type" value="Genomic_DNA"/>
</dbReference>
<evidence type="ECO:0000256" key="6">
    <source>
        <dbReference type="SAM" id="Phobius"/>
    </source>
</evidence>
<keyword evidence="10" id="KW-1185">Reference proteome</keyword>
<dbReference type="GO" id="GO:0046513">
    <property type="term" value="P:ceramide biosynthetic process"/>
    <property type="evidence" value="ECO:0007669"/>
    <property type="project" value="InterPro"/>
</dbReference>
<reference evidence="8" key="1">
    <citation type="submission" date="2022-10" db="EMBL/GenBank/DDBJ databases">
        <authorList>
            <person name="Chen Y."/>
            <person name="Dougan E. K."/>
            <person name="Chan C."/>
            <person name="Rhodes N."/>
            <person name="Thang M."/>
        </authorList>
    </citation>
    <scope>NUCLEOTIDE SEQUENCE</scope>
</reference>
<dbReference type="EMBL" id="CAMXCT030000094">
    <property type="protein sequence ID" value="CAL4761053.1"/>
    <property type="molecule type" value="Genomic_DNA"/>
</dbReference>
<comment type="subcellular location">
    <subcellularLocation>
        <location evidence="1">Membrane</location>
        <topology evidence="1">Multi-pass membrane protein</topology>
    </subcellularLocation>
</comment>
<feature type="transmembrane region" description="Helical" evidence="6">
    <location>
        <begin position="155"/>
        <end position="174"/>
    </location>
</feature>
<dbReference type="GO" id="GO:0005783">
    <property type="term" value="C:endoplasmic reticulum"/>
    <property type="evidence" value="ECO:0007669"/>
    <property type="project" value="TreeGrafter"/>
</dbReference>
<evidence type="ECO:0000256" key="1">
    <source>
        <dbReference type="ARBA" id="ARBA00004141"/>
    </source>
</evidence>